<dbReference type="RefSeq" id="WP_096829896.1">
    <property type="nucleotide sequence ID" value="NZ_NXIB02000044.1"/>
</dbReference>
<dbReference type="Gene3D" id="1.10.3730.20">
    <property type="match status" value="1"/>
</dbReference>
<keyword evidence="2" id="KW-1133">Transmembrane helix</keyword>
<dbReference type="PANTHER" id="PTHR22911">
    <property type="entry name" value="ACYL-MALONYL CONDENSING ENZYME-RELATED"/>
    <property type="match status" value="1"/>
</dbReference>
<dbReference type="InterPro" id="IPR037185">
    <property type="entry name" value="EmrE-like"/>
</dbReference>
<protein>
    <submittedName>
        <fullName evidence="4">EamA family transporter</fullName>
    </submittedName>
</protein>
<reference evidence="4" key="1">
    <citation type="submission" date="2017-10" db="EMBL/GenBank/DDBJ databases">
        <title>Draft genome sequence of the planktic cyanobacteria Tychonema bourrellyi isolated from alpine lentic freshwater.</title>
        <authorList>
            <person name="Tett A."/>
            <person name="Armanini F."/>
            <person name="Asnicar F."/>
            <person name="Boscaini A."/>
            <person name="Pasolli E."/>
            <person name="Zolfo M."/>
            <person name="Donati C."/>
            <person name="Salmaso N."/>
            <person name="Segata N."/>
        </authorList>
    </citation>
    <scope>NUCLEOTIDE SEQUENCE</scope>
    <source>
        <strain evidence="4">FEM_GT703</strain>
    </source>
</reference>
<evidence type="ECO:0000259" key="3">
    <source>
        <dbReference type="Pfam" id="PF00892"/>
    </source>
</evidence>
<dbReference type="InterPro" id="IPR000620">
    <property type="entry name" value="EamA_dom"/>
</dbReference>
<dbReference type="OrthoDB" id="528577at2"/>
<name>A0A2G4F1V0_9CYAN</name>
<feature type="transmembrane region" description="Helical" evidence="2">
    <location>
        <begin position="225"/>
        <end position="244"/>
    </location>
</feature>
<feature type="domain" description="EamA" evidence="3">
    <location>
        <begin position="165"/>
        <end position="298"/>
    </location>
</feature>
<organism evidence="4 5">
    <name type="scientific">Tychonema bourrellyi FEM_GT703</name>
    <dbReference type="NCBI Taxonomy" id="2040638"/>
    <lineage>
        <taxon>Bacteria</taxon>
        <taxon>Bacillati</taxon>
        <taxon>Cyanobacteriota</taxon>
        <taxon>Cyanophyceae</taxon>
        <taxon>Oscillatoriophycideae</taxon>
        <taxon>Oscillatoriales</taxon>
        <taxon>Microcoleaceae</taxon>
        <taxon>Tychonema</taxon>
    </lineage>
</organism>
<proteinExistence type="inferred from homology"/>
<comment type="caution">
    <text evidence="4">The sequence shown here is derived from an EMBL/GenBank/DDBJ whole genome shotgun (WGS) entry which is preliminary data.</text>
</comment>
<sequence>MNQSNKTTMAIASLLVGVVAISFGSIFIRWSEAELSPNATIFDRFWLGSVVFGLWQGYKAIRQRLSGDKPVEQHSYTSQELLLLLGAGIFFAATLSFVAWSLTQTSIAISTILHNLAPIFTSLGAWLLFGQGFNRQFLIGMVVAIGGAITIEIEQIQIATGEVTGGIAAILSAVFLGAYLLVIEQLRTKFDPITIQLWVCAIATFSILPILVFTGDRLFPSSVNGWLFVIFLALVCQVLGQGLLTYSVAQLSSVVVSLVHLLEPVFSSILAWAIFGEKLSFSNGVGFVLVLIGVYLAVSSQAAVDIQQNQLESG</sequence>
<dbReference type="SUPFAM" id="SSF103481">
    <property type="entry name" value="Multidrug resistance efflux transporter EmrE"/>
    <property type="match status" value="2"/>
</dbReference>
<feature type="transmembrane region" description="Helical" evidence="2">
    <location>
        <begin position="281"/>
        <end position="298"/>
    </location>
</feature>
<keyword evidence="5" id="KW-1185">Reference proteome</keyword>
<feature type="transmembrane region" description="Helical" evidence="2">
    <location>
        <begin position="12"/>
        <end position="30"/>
    </location>
</feature>
<dbReference type="AlphaFoldDB" id="A0A2G4F1V0"/>
<evidence type="ECO:0000313" key="4">
    <source>
        <dbReference type="EMBL" id="PHX55715.1"/>
    </source>
</evidence>
<dbReference type="EMBL" id="NXIB02000044">
    <property type="protein sequence ID" value="PHX55715.1"/>
    <property type="molecule type" value="Genomic_DNA"/>
</dbReference>
<feature type="transmembrane region" description="Helical" evidence="2">
    <location>
        <begin position="251"/>
        <end position="275"/>
    </location>
</feature>
<gene>
    <name evidence="4" type="ORF">CP500_009480</name>
</gene>
<feature type="transmembrane region" description="Helical" evidence="2">
    <location>
        <begin position="165"/>
        <end position="183"/>
    </location>
</feature>
<accession>A0A2G4F1V0</accession>
<feature type="transmembrane region" description="Helical" evidence="2">
    <location>
        <begin position="107"/>
        <end position="129"/>
    </location>
</feature>
<dbReference type="PANTHER" id="PTHR22911:SF76">
    <property type="entry name" value="EAMA DOMAIN-CONTAINING PROTEIN"/>
    <property type="match status" value="1"/>
</dbReference>
<dbReference type="Pfam" id="PF00892">
    <property type="entry name" value="EamA"/>
    <property type="match status" value="2"/>
</dbReference>
<dbReference type="Proteomes" id="UP000226442">
    <property type="component" value="Unassembled WGS sequence"/>
</dbReference>
<evidence type="ECO:0000256" key="2">
    <source>
        <dbReference type="SAM" id="Phobius"/>
    </source>
</evidence>
<feature type="transmembrane region" description="Helical" evidence="2">
    <location>
        <begin position="195"/>
        <end position="213"/>
    </location>
</feature>
<feature type="domain" description="EamA" evidence="3">
    <location>
        <begin position="10"/>
        <end position="151"/>
    </location>
</feature>
<dbReference type="GO" id="GO:0016020">
    <property type="term" value="C:membrane"/>
    <property type="evidence" value="ECO:0007669"/>
    <property type="project" value="InterPro"/>
</dbReference>
<feature type="transmembrane region" description="Helical" evidence="2">
    <location>
        <begin position="45"/>
        <end position="61"/>
    </location>
</feature>
<evidence type="ECO:0000256" key="1">
    <source>
        <dbReference type="ARBA" id="ARBA00007362"/>
    </source>
</evidence>
<feature type="transmembrane region" description="Helical" evidence="2">
    <location>
        <begin position="136"/>
        <end position="153"/>
    </location>
</feature>
<comment type="similarity">
    <text evidence="1">Belongs to the EamA transporter family.</text>
</comment>
<feature type="transmembrane region" description="Helical" evidence="2">
    <location>
        <begin position="81"/>
        <end position="101"/>
    </location>
</feature>
<keyword evidence="2" id="KW-0472">Membrane</keyword>
<keyword evidence="2" id="KW-0812">Transmembrane</keyword>
<evidence type="ECO:0000313" key="5">
    <source>
        <dbReference type="Proteomes" id="UP000226442"/>
    </source>
</evidence>